<evidence type="ECO:0000256" key="10">
    <source>
        <dbReference type="SAM" id="MobiDB-lite"/>
    </source>
</evidence>
<evidence type="ECO:0000313" key="13">
    <source>
        <dbReference type="Proteomes" id="UP001375240"/>
    </source>
</evidence>
<evidence type="ECO:0000256" key="7">
    <source>
        <dbReference type="ARBA" id="ARBA00022786"/>
    </source>
</evidence>
<dbReference type="InterPro" id="IPR026846">
    <property type="entry name" value="Nse2(Mms21)"/>
</dbReference>
<feature type="region of interest" description="Disordered" evidence="10">
    <location>
        <begin position="325"/>
        <end position="412"/>
    </location>
</feature>
<protein>
    <recommendedName>
        <fullName evidence="11">SP-RING-type domain-containing protein</fullName>
    </recommendedName>
</protein>
<keyword evidence="9" id="KW-0539">Nucleus</keyword>
<feature type="region of interest" description="Disordered" evidence="10">
    <location>
        <begin position="200"/>
        <end position="244"/>
    </location>
</feature>
<gene>
    <name evidence="12" type="ORF">TWF696_004139</name>
</gene>
<evidence type="ECO:0000256" key="1">
    <source>
        <dbReference type="ARBA" id="ARBA00004123"/>
    </source>
</evidence>
<dbReference type="GO" id="GO:0030915">
    <property type="term" value="C:Smc5-Smc6 complex"/>
    <property type="evidence" value="ECO:0007669"/>
    <property type="project" value="InterPro"/>
</dbReference>
<keyword evidence="7" id="KW-0833">Ubl conjugation pathway</keyword>
<evidence type="ECO:0000256" key="8">
    <source>
        <dbReference type="ARBA" id="ARBA00022833"/>
    </source>
</evidence>
<dbReference type="InterPro" id="IPR004181">
    <property type="entry name" value="Znf_MIZ"/>
</dbReference>
<keyword evidence="5" id="KW-0479">Metal-binding</keyword>
<evidence type="ECO:0000259" key="11">
    <source>
        <dbReference type="Pfam" id="PF11789"/>
    </source>
</evidence>
<dbReference type="AlphaFoldDB" id="A0AAV9V591"/>
<dbReference type="GO" id="GO:0000724">
    <property type="term" value="P:double-strand break repair via homologous recombination"/>
    <property type="evidence" value="ECO:0007669"/>
    <property type="project" value="InterPro"/>
</dbReference>
<feature type="compositionally biased region" description="Acidic residues" evidence="10">
    <location>
        <begin position="363"/>
        <end position="412"/>
    </location>
</feature>
<dbReference type="GO" id="GO:0008270">
    <property type="term" value="F:zinc ion binding"/>
    <property type="evidence" value="ECO:0007669"/>
    <property type="project" value="UniProtKB-KW"/>
</dbReference>
<dbReference type="Proteomes" id="UP001375240">
    <property type="component" value="Unassembled WGS sequence"/>
</dbReference>
<evidence type="ECO:0000256" key="6">
    <source>
        <dbReference type="ARBA" id="ARBA00022771"/>
    </source>
</evidence>
<keyword evidence="6" id="KW-0863">Zinc-finger</keyword>
<dbReference type="PANTHER" id="PTHR21330:SF1">
    <property type="entry name" value="E3 SUMO-PROTEIN LIGASE NSE2"/>
    <property type="match status" value="1"/>
</dbReference>
<evidence type="ECO:0000256" key="2">
    <source>
        <dbReference type="ARBA" id="ARBA00004718"/>
    </source>
</evidence>
<dbReference type="InterPro" id="IPR013083">
    <property type="entry name" value="Znf_RING/FYVE/PHD"/>
</dbReference>
<keyword evidence="13" id="KW-1185">Reference proteome</keyword>
<dbReference type="GO" id="GO:0016925">
    <property type="term" value="P:protein sumoylation"/>
    <property type="evidence" value="ECO:0007669"/>
    <property type="project" value="TreeGrafter"/>
</dbReference>
<evidence type="ECO:0000256" key="3">
    <source>
        <dbReference type="ARBA" id="ARBA00008212"/>
    </source>
</evidence>
<proteinExistence type="inferred from homology"/>
<dbReference type="EMBL" id="JAVHNQ010000002">
    <property type="protein sequence ID" value="KAK6355012.1"/>
    <property type="molecule type" value="Genomic_DNA"/>
</dbReference>
<feature type="compositionally biased region" description="Acidic residues" evidence="10">
    <location>
        <begin position="202"/>
        <end position="215"/>
    </location>
</feature>
<evidence type="ECO:0000256" key="5">
    <source>
        <dbReference type="ARBA" id="ARBA00022723"/>
    </source>
</evidence>
<name>A0AAV9V591_9PEZI</name>
<dbReference type="SUPFAM" id="SSF57850">
    <property type="entry name" value="RING/U-box"/>
    <property type="match status" value="1"/>
</dbReference>
<dbReference type="PANTHER" id="PTHR21330">
    <property type="entry name" value="E3 SUMO-PROTEIN LIGASE NSE2"/>
    <property type="match status" value="1"/>
</dbReference>
<dbReference type="GO" id="GO:0061665">
    <property type="term" value="F:SUMO ligase activity"/>
    <property type="evidence" value="ECO:0007669"/>
    <property type="project" value="TreeGrafter"/>
</dbReference>
<dbReference type="CDD" id="cd16651">
    <property type="entry name" value="SPL-RING_NSE2"/>
    <property type="match status" value="1"/>
</dbReference>
<feature type="compositionally biased region" description="Acidic residues" evidence="10">
    <location>
        <begin position="231"/>
        <end position="241"/>
    </location>
</feature>
<evidence type="ECO:0000313" key="12">
    <source>
        <dbReference type="EMBL" id="KAK6355012.1"/>
    </source>
</evidence>
<organism evidence="12 13">
    <name type="scientific">Orbilia brochopaga</name>
    <dbReference type="NCBI Taxonomy" id="3140254"/>
    <lineage>
        <taxon>Eukaryota</taxon>
        <taxon>Fungi</taxon>
        <taxon>Dikarya</taxon>
        <taxon>Ascomycota</taxon>
        <taxon>Pezizomycotina</taxon>
        <taxon>Orbiliomycetes</taxon>
        <taxon>Orbiliales</taxon>
        <taxon>Orbiliaceae</taxon>
        <taxon>Orbilia</taxon>
    </lineage>
</organism>
<feature type="domain" description="SP-RING-type" evidence="11">
    <location>
        <begin position="237"/>
        <end position="296"/>
    </location>
</feature>
<dbReference type="GO" id="GO:0005634">
    <property type="term" value="C:nucleus"/>
    <property type="evidence" value="ECO:0007669"/>
    <property type="project" value="UniProtKB-SubCell"/>
</dbReference>
<comment type="caution">
    <text evidence="12">The sequence shown here is derived from an EMBL/GenBank/DDBJ whole genome shotgun (WGS) entry which is preliminary data.</text>
</comment>
<evidence type="ECO:0000256" key="9">
    <source>
        <dbReference type="ARBA" id="ARBA00023242"/>
    </source>
</evidence>
<evidence type="ECO:0000256" key="4">
    <source>
        <dbReference type="ARBA" id="ARBA00022679"/>
    </source>
</evidence>
<keyword evidence="8" id="KW-0862">Zinc</keyword>
<sequence>MPHRVNRPSNAPRRVQKIERPPHTPAILPIHDSCAGELRAFHAKYPPAHLPRMLKEAIEALRDVSKDFALNRNEIVFDQNRERDDDVEQQVAELGKLVEKNVRGLVDLDAELQRMKTVLQEISNSGRGGGDGVQPVEEYMRRTAAARRAYMRKDLKERYANVADYIDYRTVVHAVSDPTAPVPQRKDWFKKPLFKCDATAEITDEEPLSDSEDDGGNSGPSRRNRDVEMSNADDSDDDIEETSATRNLKCPLTMRRFENPVKAACQHSFELEAIKGMLKDYKRMGKAAVCPVPGCGKAIKVSELKEDVVMKSLVEAEIRREQMEEERAMMGSGDEDDEEEAPVRPKGKGKAVASRQSMRAEEELPYGDDEGEGGEGEGEDEDEDEEMEDGGDEEGEDDDDDEEEEEGEEDDE</sequence>
<feature type="region of interest" description="Disordered" evidence="10">
    <location>
        <begin position="1"/>
        <end position="24"/>
    </location>
</feature>
<reference evidence="12 13" key="1">
    <citation type="submission" date="2019-10" db="EMBL/GenBank/DDBJ databases">
        <authorList>
            <person name="Palmer J.M."/>
        </authorList>
    </citation>
    <scope>NUCLEOTIDE SEQUENCE [LARGE SCALE GENOMIC DNA]</scope>
    <source>
        <strain evidence="12 13">TWF696</strain>
    </source>
</reference>
<dbReference type="Pfam" id="PF11789">
    <property type="entry name" value="zf-Nse"/>
    <property type="match status" value="1"/>
</dbReference>
<accession>A0AAV9V591</accession>
<dbReference type="Gene3D" id="3.30.40.10">
    <property type="entry name" value="Zinc/RING finger domain, C3HC4 (zinc finger)"/>
    <property type="match status" value="1"/>
</dbReference>
<comment type="similarity">
    <text evidence="3">Belongs to the NSE2 family.</text>
</comment>
<comment type="subcellular location">
    <subcellularLocation>
        <location evidence="1">Nucleus</location>
    </subcellularLocation>
</comment>
<comment type="pathway">
    <text evidence="2">Protein modification; protein sumoylation.</text>
</comment>
<keyword evidence="4" id="KW-0808">Transferase</keyword>